<name>M5TRT8_9BACT</name>
<protein>
    <submittedName>
        <fullName evidence="1">Uncharacterized protein</fullName>
    </submittedName>
</protein>
<evidence type="ECO:0000313" key="1">
    <source>
        <dbReference type="EMBL" id="EMI51902.1"/>
    </source>
</evidence>
<dbReference type="Proteomes" id="UP000011885">
    <property type="component" value="Unassembled WGS sequence"/>
</dbReference>
<dbReference type="InterPro" id="IPR010982">
    <property type="entry name" value="Lambda_DNA-bd_dom_sf"/>
</dbReference>
<dbReference type="Gene3D" id="1.10.260.40">
    <property type="entry name" value="lambda repressor-like DNA-binding domains"/>
    <property type="match status" value="1"/>
</dbReference>
<accession>M5TRT8</accession>
<dbReference type="CDD" id="cd00093">
    <property type="entry name" value="HTH_XRE"/>
    <property type="match status" value="1"/>
</dbReference>
<dbReference type="GO" id="GO:0003677">
    <property type="term" value="F:DNA binding"/>
    <property type="evidence" value="ECO:0007669"/>
    <property type="project" value="InterPro"/>
</dbReference>
<proteinExistence type="predicted"/>
<evidence type="ECO:0000313" key="2">
    <source>
        <dbReference type="Proteomes" id="UP000011885"/>
    </source>
</evidence>
<dbReference type="PATRIC" id="fig|1263870.3.peg.7075"/>
<organism evidence="1 2">
    <name type="scientific">Rhodopirellula sallentina SM41</name>
    <dbReference type="NCBI Taxonomy" id="1263870"/>
    <lineage>
        <taxon>Bacteria</taxon>
        <taxon>Pseudomonadati</taxon>
        <taxon>Planctomycetota</taxon>
        <taxon>Planctomycetia</taxon>
        <taxon>Pirellulales</taxon>
        <taxon>Pirellulaceae</taxon>
        <taxon>Rhodopirellula</taxon>
    </lineage>
</organism>
<dbReference type="InterPro" id="IPR001387">
    <property type="entry name" value="Cro/C1-type_HTH"/>
</dbReference>
<dbReference type="EMBL" id="ANOH01000467">
    <property type="protein sequence ID" value="EMI51902.1"/>
    <property type="molecule type" value="Genomic_DNA"/>
</dbReference>
<dbReference type="SUPFAM" id="SSF47413">
    <property type="entry name" value="lambda repressor-like DNA-binding domains"/>
    <property type="match status" value="1"/>
</dbReference>
<keyword evidence="2" id="KW-1185">Reference proteome</keyword>
<reference evidence="1 2" key="1">
    <citation type="journal article" date="2013" name="Mar. Genomics">
        <title>Expression of sulfatases in Rhodopirellula baltica and the diversity of sulfatases in the genus Rhodopirellula.</title>
        <authorList>
            <person name="Wegner C.E."/>
            <person name="Richter-Heitmann T."/>
            <person name="Klindworth A."/>
            <person name="Klockow C."/>
            <person name="Richter M."/>
            <person name="Achstetter T."/>
            <person name="Glockner F.O."/>
            <person name="Harder J."/>
        </authorList>
    </citation>
    <scope>NUCLEOTIDE SEQUENCE [LARGE SCALE GENOMIC DNA]</scope>
    <source>
        <strain evidence="1 2">SM41</strain>
    </source>
</reference>
<gene>
    <name evidence="1" type="ORF">RSSM_06666</name>
</gene>
<dbReference type="AlphaFoldDB" id="M5TRT8"/>
<sequence length="132" mass="15219">MAWGRNRNHLPHSCLRPSGDGTKPDFSRFAIGDYGNTLLFGDYEATVESILYEFDGDFRRRYRKNLRNTSTDFGDCLRRVRMQKELTQSSFPGVDAKTIERIESGKSKNVRKATKDAISYQLGVPWEDIKTF</sequence>
<comment type="caution">
    <text evidence="1">The sequence shown here is derived from an EMBL/GenBank/DDBJ whole genome shotgun (WGS) entry which is preliminary data.</text>
</comment>